<name>A0A0E3HHZ0_9CAUD</name>
<dbReference type="InterPro" id="IPR014833">
    <property type="entry name" value="TnsA_N"/>
</dbReference>
<keyword evidence="1" id="KW-0378">Hydrolase</keyword>
<evidence type="ECO:0000313" key="4">
    <source>
        <dbReference type="Proteomes" id="UP000185314"/>
    </source>
</evidence>
<evidence type="ECO:0000256" key="1">
    <source>
        <dbReference type="HAMAP-Rule" id="MF_04160"/>
    </source>
</evidence>
<evidence type="ECO:0000259" key="2">
    <source>
        <dbReference type="Pfam" id="PF08722"/>
    </source>
</evidence>
<proteinExistence type="inferred from homology"/>
<organism evidence="3 4">
    <name type="scientific">Synechococcus phage ACG-2014f</name>
    <dbReference type="NCBI Taxonomy" id="1493511"/>
    <lineage>
        <taxon>Viruses</taxon>
        <taxon>Duplodnaviria</taxon>
        <taxon>Heunggongvirae</taxon>
        <taxon>Uroviricota</taxon>
        <taxon>Caudoviricetes</taxon>
        <taxon>Pantevenvirales</taxon>
        <taxon>Kyanoviridae</taxon>
        <taxon>Atlauavirus</taxon>
        <taxon>Atlauavirus tusconc8</taxon>
    </lineage>
</organism>
<feature type="active site" evidence="1">
    <location>
        <position position="31"/>
    </location>
</feature>
<keyword evidence="1" id="KW-0255">Endonuclease</keyword>
<sequence length="147" mass="17388">MGKSLKGVYKPSNPKKYIGNPNQIVYRSGWERRFMIYLDSRETVQRWGSEEIAIKYWNPMKKKVARYFPDFYVEYVKKGGGIKKCLIEIKPHRECSPPKYTKRTKNVMIAESLYAQNTAKWRAAEEFCEDNGLEFRILTEKDLFKNG</sequence>
<comment type="function">
    <text evidence="1">During phage morphogenesis, plays an essential role in the head-tail joining step. The associated nuclease activity is essential for morphogenesis, possibly by cleaving packaged DNA to enable the joining of heads to tails. Displays both exo- and endonuclease activity.</text>
</comment>
<feature type="active site" evidence="1">
    <location>
        <position position="90"/>
    </location>
</feature>
<protein>
    <recommendedName>
        <fullName evidence="1">Head completion nuclease</fullName>
        <ecNumber evidence="1">3.1.-.-</ecNumber>
    </recommendedName>
</protein>
<reference evidence="3 4" key="1">
    <citation type="submission" date="2013-12" db="EMBL/GenBank/DDBJ databases">
        <title>Ecological redundancy of diverse viral populations within a natural community.</title>
        <authorList>
            <person name="Gregory A.C."/>
            <person name="LaButti K."/>
            <person name="Copeland A."/>
            <person name="Woyke T."/>
            <person name="Sullivan M.B."/>
        </authorList>
    </citation>
    <scope>NUCLEOTIDE SEQUENCE [LARGE SCALE GENOMIC DNA]</scope>
    <source>
        <strain evidence="3">Syn7803US36</strain>
    </source>
</reference>
<gene>
    <name evidence="3" type="ORF">Syn7803US36_4</name>
</gene>
<feature type="active site" evidence="1">
    <location>
        <position position="70"/>
    </location>
</feature>
<feature type="domain" description="TnsA endonuclease N-terminal" evidence="2">
    <location>
        <begin position="42"/>
        <end position="140"/>
    </location>
</feature>
<dbReference type="GO" id="GO:0004527">
    <property type="term" value="F:exonuclease activity"/>
    <property type="evidence" value="ECO:0007669"/>
    <property type="project" value="UniProtKB-UniRule"/>
</dbReference>
<dbReference type="GO" id="GO:0004519">
    <property type="term" value="F:endonuclease activity"/>
    <property type="evidence" value="ECO:0007669"/>
    <property type="project" value="UniProtKB-UniRule"/>
</dbReference>
<keyword evidence="1" id="KW-0540">Nuclease</keyword>
<dbReference type="InterPro" id="IPR046390">
    <property type="entry name" value="NUCL_HEAD_T4"/>
</dbReference>
<dbReference type="Proteomes" id="UP000185314">
    <property type="component" value="Segment"/>
</dbReference>
<keyword evidence="1" id="KW-0269">Exonuclease</keyword>
<accession>A0A0E3HHZ0</accession>
<evidence type="ECO:0000313" key="3">
    <source>
        <dbReference type="EMBL" id="AIX30192.1"/>
    </source>
</evidence>
<dbReference type="EC" id="3.1.-.-" evidence="1"/>
<dbReference type="Pfam" id="PF08722">
    <property type="entry name" value="Tn7_TnsA-like_N"/>
    <property type="match status" value="1"/>
</dbReference>
<dbReference type="EMBL" id="KJ019096">
    <property type="protein sequence ID" value="AIX30192.1"/>
    <property type="molecule type" value="Genomic_DNA"/>
</dbReference>
<comment type="similarity">
    <text evidence="1">Belongs to the Caudovirales head completion nuclease family.</text>
</comment>
<dbReference type="Gene3D" id="3.40.91.30">
    <property type="match status" value="1"/>
</dbReference>
<dbReference type="HAMAP" id="MF_04160">
    <property type="entry name" value="NUCL_HEAD_T4"/>
    <property type="match status" value="1"/>
</dbReference>